<gene>
    <name evidence="2" type="ORF">C453_10860</name>
</gene>
<reference evidence="2 3" key="1">
    <citation type="journal article" date="2014" name="PLoS Genet.">
        <title>Phylogenetically driven sequencing of extremely halophilic archaea reveals strategies for static and dynamic osmo-response.</title>
        <authorList>
            <person name="Becker E.A."/>
            <person name="Seitzer P.M."/>
            <person name="Tritt A."/>
            <person name="Larsen D."/>
            <person name="Krusor M."/>
            <person name="Yao A.I."/>
            <person name="Wu D."/>
            <person name="Madern D."/>
            <person name="Eisen J.A."/>
            <person name="Darling A.E."/>
            <person name="Facciotti M.T."/>
        </authorList>
    </citation>
    <scope>NUCLEOTIDE SEQUENCE [LARGE SCALE GENOMIC DNA]</scope>
    <source>
        <strain evidence="2 3">ATCC BAA-1513</strain>
    </source>
</reference>
<dbReference type="AlphaFoldDB" id="M0HKT6"/>
<evidence type="ECO:0000313" key="2">
    <source>
        <dbReference type="EMBL" id="ELZ85076.1"/>
    </source>
</evidence>
<dbReference type="EMBL" id="AOLK01000018">
    <property type="protein sequence ID" value="ELZ85076.1"/>
    <property type="molecule type" value="Genomic_DNA"/>
</dbReference>
<dbReference type="RefSeq" id="WP_008324479.1">
    <property type="nucleotide sequence ID" value="NZ_AOLK01000018.1"/>
</dbReference>
<evidence type="ECO:0000313" key="3">
    <source>
        <dbReference type="Proteomes" id="UP000011612"/>
    </source>
</evidence>
<dbReference type="Proteomes" id="UP000011612">
    <property type="component" value="Unassembled WGS sequence"/>
</dbReference>
<accession>M0HKT6</accession>
<dbReference type="OrthoDB" id="293514at2157"/>
<evidence type="ECO:0000256" key="1">
    <source>
        <dbReference type="SAM" id="MobiDB-lite"/>
    </source>
</evidence>
<comment type="caution">
    <text evidence="2">The sequence shown here is derived from an EMBL/GenBank/DDBJ whole genome shotgun (WGS) entry which is preliminary data.</text>
</comment>
<dbReference type="PANTHER" id="PTHR39162:SF1">
    <property type="entry name" value="SPORULATION PROTEIN YTFJ"/>
    <property type="match status" value="1"/>
</dbReference>
<protein>
    <recommendedName>
        <fullName evidence="4">Sporulation protein YtfJ</fullName>
    </recommendedName>
</protein>
<organism evidence="2 3">
    <name type="scientific">Haloferax elongans ATCC BAA-1513</name>
    <dbReference type="NCBI Taxonomy" id="1230453"/>
    <lineage>
        <taxon>Archaea</taxon>
        <taxon>Methanobacteriati</taxon>
        <taxon>Methanobacteriota</taxon>
        <taxon>Stenosarchaea group</taxon>
        <taxon>Halobacteria</taxon>
        <taxon>Halobacteriales</taxon>
        <taxon>Haloferacaceae</taxon>
        <taxon>Haloferax</taxon>
    </lineage>
</organism>
<dbReference type="PANTHER" id="PTHR39162">
    <property type="entry name" value="GLL3345 PROTEIN"/>
    <property type="match status" value="1"/>
</dbReference>
<feature type="region of interest" description="Disordered" evidence="1">
    <location>
        <begin position="80"/>
        <end position="104"/>
    </location>
</feature>
<feature type="region of interest" description="Disordered" evidence="1">
    <location>
        <begin position="1"/>
        <end position="29"/>
    </location>
</feature>
<dbReference type="STRING" id="1230453.C453_10860"/>
<dbReference type="InterPro" id="IPR014229">
    <property type="entry name" value="Spore_YtfJ"/>
</dbReference>
<feature type="compositionally biased region" description="Low complexity" evidence="1">
    <location>
        <begin position="11"/>
        <end position="25"/>
    </location>
</feature>
<keyword evidence="3" id="KW-1185">Reference proteome</keyword>
<feature type="compositionally biased region" description="Gly residues" evidence="1">
    <location>
        <begin position="80"/>
        <end position="101"/>
    </location>
</feature>
<dbReference type="Pfam" id="PF09579">
    <property type="entry name" value="Spore_YtfJ"/>
    <property type="match status" value="1"/>
</dbReference>
<proteinExistence type="predicted"/>
<evidence type="ECO:0008006" key="4">
    <source>
        <dbReference type="Google" id="ProtNLM"/>
    </source>
</evidence>
<name>M0HKT6_HALEO</name>
<sequence>MDSDEGIPSTVDVPPTEADAPPAETGAHEIDIETTHRRLLSPLESIVRTDARTVYGDPVTVGEKTVIPVARVAFGVGMGGGSGTDESGAEGGEGFGGGGGAQATPLGVVEVTQDETKFVRFADRGRLAKILAVGVAFGLLLGRLLRR</sequence>
<dbReference type="PATRIC" id="fig|1230453.4.peg.2145"/>